<dbReference type="OrthoDB" id="265717at2759"/>
<feature type="domain" description="SET" evidence="2">
    <location>
        <begin position="397"/>
        <end position="645"/>
    </location>
</feature>
<evidence type="ECO:0000259" key="2">
    <source>
        <dbReference type="PROSITE" id="PS50280"/>
    </source>
</evidence>
<gene>
    <name evidence="3" type="primary">SICK</name>
</gene>
<dbReference type="CDD" id="cd20071">
    <property type="entry name" value="SET_SMYD"/>
    <property type="match status" value="1"/>
</dbReference>
<dbReference type="SUPFAM" id="SSF82199">
    <property type="entry name" value="SET domain"/>
    <property type="match status" value="1"/>
</dbReference>
<dbReference type="EMBL" id="GAMC01019841">
    <property type="protein sequence ID" value="JAB86714.1"/>
    <property type="molecule type" value="mRNA"/>
</dbReference>
<dbReference type="AlphaFoldDB" id="W8AES0"/>
<dbReference type="PROSITE" id="PS50280">
    <property type="entry name" value="SET"/>
    <property type="match status" value="1"/>
</dbReference>
<dbReference type="PANTHER" id="PTHR46455">
    <property type="entry name" value="SET AND MYND DOMAIN CONTAINING, ARTHROPOD-SPECIFIC, MEMBER 4, ISOFORM A"/>
    <property type="match status" value="1"/>
</dbReference>
<dbReference type="Gene3D" id="2.170.270.10">
    <property type="entry name" value="SET domain"/>
    <property type="match status" value="1"/>
</dbReference>
<protein>
    <submittedName>
        <fullName evidence="3">Protein sickie</fullName>
    </submittedName>
</protein>
<evidence type="ECO:0000313" key="3">
    <source>
        <dbReference type="EMBL" id="JAB86710.1"/>
    </source>
</evidence>
<feature type="compositionally biased region" description="Basic and acidic residues" evidence="1">
    <location>
        <begin position="210"/>
        <end position="238"/>
    </location>
</feature>
<dbReference type="Gene3D" id="6.10.140.2220">
    <property type="match status" value="1"/>
</dbReference>
<dbReference type="Gene3D" id="1.10.220.160">
    <property type="match status" value="1"/>
</dbReference>
<evidence type="ECO:0000256" key="1">
    <source>
        <dbReference type="SAM" id="MobiDB-lite"/>
    </source>
</evidence>
<dbReference type="EMBL" id="GAMC01019845">
    <property type="protein sequence ID" value="JAB86710.1"/>
    <property type="molecule type" value="mRNA"/>
</dbReference>
<proteinExistence type="evidence at transcript level"/>
<dbReference type="GO" id="GO:0008276">
    <property type="term" value="F:protein methyltransferase activity"/>
    <property type="evidence" value="ECO:0007669"/>
    <property type="project" value="UniProtKB-ARBA"/>
</dbReference>
<dbReference type="InterPro" id="IPR053010">
    <property type="entry name" value="SET_SmydA-8"/>
</dbReference>
<reference evidence="3" key="1">
    <citation type="submission" date="2013-07" db="EMBL/GenBank/DDBJ databases">
        <authorList>
            <person name="Geib S."/>
        </authorList>
    </citation>
    <scope>NUCLEOTIDE SEQUENCE</scope>
</reference>
<feature type="compositionally biased region" description="Polar residues" evidence="1">
    <location>
        <begin position="347"/>
        <end position="358"/>
    </location>
</feature>
<dbReference type="GO" id="GO:0008170">
    <property type="term" value="F:N-methyltransferase activity"/>
    <property type="evidence" value="ECO:0007669"/>
    <property type="project" value="UniProtKB-ARBA"/>
</dbReference>
<feature type="compositionally biased region" description="Polar residues" evidence="1">
    <location>
        <begin position="137"/>
        <end position="152"/>
    </location>
</feature>
<dbReference type="Pfam" id="PF00856">
    <property type="entry name" value="SET"/>
    <property type="match status" value="1"/>
</dbReference>
<feature type="region of interest" description="Disordered" evidence="1">
    <location>
        <begin position="31"/>
        <end position="119"/>
    </location>
</feature>
<feature type="compositionally biased region" description="Low complexity" evidence="1">
    <location>
        <begin position="261"/>
        <end position="279"/>
    </location>
</feature>
<reference evidence="3" key="2">
    <citation type="journal article" date="2014" name="BMC Genomics">
        <title>A genomic perspective to assessing quality of mass-reared SIT flies used in Mediterranean fruit fly (Ceratitis capitata) eradication in California.</title>
        <authorList>
            <person name="Calla B."/>
            <person name="Hall B."/>
            <person name="Hou S."/>
            <person name="Geib S.M."/>
        </authorList>
    </citation>
    <scope>NUCLEOTIDE SEQUENCE</scope>
</reference>
<dbReference type="PANTHER" id="PTHR46455:SF5">
    <property type="entry name" value="SET AND MYND DOMAIN CONTAINING, ARTHROPOD-SPECIFIC, MEMBER 4, ISOFORM A"/>
    <property type="match status" value="1"/>
</dbReference>
<name>W8AES0_CERCA</name>
<feature type="compositionally biased region" description="Low complexity" evidence="1">
    <location>
        <begin position="364"/>
        <end position="382"/>
    </location>
</feature>
<feature type="compositionally biased region" description="Polar residues" evidence="1">
    <location>
        <begin position="189"/>
        <end position="203"/>
    </location>
</feature>
<dbReference type="GO" id="GO:0008757">
    <property type="term" value="F:S-adenosylmethionine-dependent methyltransferase activity"/>
    <property type="evidence" value="ECO:0007669"/>
    <property type="project" value="UniProtKB-ARBA"/>
</dbReference>
<sequence>MLNRQIPTAYSKANGGTAIPLPATVMVQRRCPPDKVRPLPPTPNHTPSIPGLGKSGAEFNSGRSNSPPTTNHTIQSLKTGNNNGLRPPTAKSSHPSGIPPPSGIPAAAAAGHVGPTLPQQKHSMLDKLKLFNKEKQQQQNAAHAASTKMQVQSKRTSSSSGFSSARSERSDSSLSLNDGHISQIKPPTVSVTSGKGKVNTKQSKLMAAQLKKDQAKVSKLDKKEKSPARSLNKEDVSGESRNSTMGRAKNSLPRVSEKNSLKSASKSSLNSKSDSKSSLIVPPTKGLCSPNGANTGLPKPIAAIKGTSKLPQSALGSAGGSGDNRIRGGMNSSNSQHEILKREKSDISSMHTNISGDNTKAREQQLQQQQQQQSTTNSSQSSMESNNINEPGGDSSPKQLPYRIEKSSVLGRCLVANRDLKAGELLTIEEPLAIGPCVSADAVCLGCYMPVELKETQFCCEACKWPMCGPQCGGLHQPTGHTVQECELLREHKLGAALTAACGKADLVKNYYELILIVRILLLKHHAPDKYAYILQMESHTELRKANTELWQHYEQNVVQRLQRDWGLDTVSAEDIHAICGIVDVNCFEIGQNLAKARCLYKSAFLLAHDCCPNTAHTDDPQSYAIILRTSRSISKDEGITLSYAYTLQGTLKRRDFMHAGKLFWCCCDRCSDPKELGTDCSALVCPKCKTGSVRSTAPLNQEAEWRCDRCDYTLQYKEILKLLDAINYNLETIDAHNIPGLEGFLKKYERVLGPNHYLILSAKYSLCQIYGRIEGYLLHTMSIENVEKKEQYCRDFLRIINVLEPGLTRLRGLILYELHGAIMMRSQRLMMTGGISESNFKRNIKEVIRCLQESKDILLLEPEGTSEHEMGVAAAGALVEMGVK</sequence>
<feature type="compositionally biased region" description="Low complexity" evidence="1">
    <location>
        <begin position="153"/>
        <end position="165"/>
    </location>
</feature>
<organism evidence="3">
    <name type="scientific">Ceratitis capitata</name>
    <name type="common">Mediterranean fruit fly</name>
    <name type="synonym">Tephritis capitata</name>
    <dbReference type="NCBI Taxonomy" id="7213"/>
    <lineage>
        <taxon>Eukaryota</taxon>
        <taxon>Metazoa</taxon>
        <taxon>Ecdysozoa</taxon>
        <taxon>Arthropoda</taxon>
        <taxon>Hexapoda</taxon>
        <taxon>Insecta</taxon>
        <taxon>Pterygota</taxon>
        <taxon>Neoptera</taxon>
        <taxon>Endopterygota</taxon>
        <taxon>Diptera</taxon>
        <taxon>Brachycera</taxon>
        <taxon>Muscomorpha</taxon>
        <taxon>Tephritoidea</taxon>
        <taxon>Tephritidae</taxon>
        <taxon>Ceratitis</taxon>
        <taxon>Ceratitis</taxon>
    </lineage>
</organism>
<feature type="compositionally biased region" description="Low complexity" evidence="1">
    <location>
        <begin position="104"/>
        <end position="115"/>
    </location>
</feature>
<dbReference type="InterPro" id="IPR001214">
    <property type="entry name" value="SET_dom"/>
</dbReference>
<feature type="region of interest" description="Disordered" evidence="1">
    <location>
        <begin position="134"/>
        <end position="400"/>
    </location>
</feature>
<accession>W8AES0</accession>
<dbReference type="InterPro" id="IPR046341">
    <property type="entry name" value="SET_dom_sf"/>
</dbReference>
<feature type="compositionally biased region" description="Polar residues" evidence="1">
    <location>
        <begin position="61"/>
        <end position="84"/>
    </location>
</feature>